<evidence type="ECO:0000259" key="3">
    <source>
        <dbReference type="Pfam" id="PF09977"/>
    </source>
</evidence>
<feature type="domain" description="DUF2134" evidence="3">
    <location>
        <begin position="116"/>
        <end position="196"/>
    </location>
</feature>
<feature type="transmembrane region" description="Helical" evidence="2">
    <location>
        <begin position="69"/>
        <end position="88"/>
    </location>
</feature>
<protein>
    <submittedName>
        <fullName evidence="5">Uncharacterized protein</fullName>
    </submittedName>
</protein>
<dbReference type="HOGENOM" id="CLU_022237_2_0_5"/>
<dbReference type="Pfam" id="PF13400">
    <property type="entry name" value="Tad"/>
    <property type="match status" value="1"/>
</dbReference>
<dbReference type="PATRIC" id="fig|883079.3.peg.2415"/>
<name>K8P9P3_9BRAD</name>
<dbReference type="AlphaFoldDB" id="K8P9P3"/>
<keyword evidence="2" id="KW-0472">Membrane</keyword>
<dbReference type="InterPro" id="IPR028087">
    <property type="entry name" value="Tad_N"/>
</dbReference>
<dbReference type="InterPro" id="IPR018705">
    <property type="entry name" value="DUF2134_membrane"/>
</dbReference>
<dbReference type="Pfam" id="PF09977">
    <property type="entry name" value="Tad_C"/>
    <property type="match status" value="1"/>
</dbReference>
<feature type="region of interest" description="Disordered" evidence="1">
    <location>
        <begin position="1"/>
        <end position="22"/>
    </location>
</feature>
<evidence type="ECO:0000256" key="1">
    <source>
        <dbReference type="SAM" id="MobiDB-lite"/>
    </source>
</evidence>
<feature type="domain" description="Putative Flp pilus-assembly TadG-like N-terminal" evidence="4">
    <location>
        <begin position="67"/>
        <end position="114"/>
    </location>
</feature>
<organism evidence="5 6">
    <name type="scientific">Afipia clevelandensis ATCC 49720</name>
    <dbReference type="NCBI Taxonomy" id="883079"/>
    <lineage>
        <taxon>Bacteria</taxon>
        <taxon>Pseudomonadati</taxon>
        <taxon>Pseudomonadota</taxon>
        <taxon>Alphaproteobacteria</taxon>
        <taxon>Hyphomicrobiales</taxon>
        <taxon>Nitrobacteraceae</taxon>
        <taxon>Afipia</taxon>
    </lineage>
</organism>
<sequence>MRNVGVVSHLSPAGRGRERSERVRGLGVCMETSNPLTPTLSPSGRGSRSNCGAGRNLLRRFISDERGNIAIMGAVSFLMVIACAALGVDVGSIFADKRRTQSAADLAAIVAASDLNNASRAAAATVARNNYPPDSLVAVEPGVYTAKASLTPQQRFVAGATPPNAVRVSLKTKTPLYFGKVLTGESQWDVKASAIASTTQLATFAIGSRLVSLNGGLLNALLGGMLGTTLSLSAMDYNALLAAKIDAFDFLSALATRVNLTGVTYDTLLSSNLKVTDIVAALQTAAMGNSGAIAALSSLSSAISGMTTKITPSALIGVGPYSNLTVGEKPKVGATVSALDLVSAMAALANGTNQIAANVNLSLPGIAGVTLQATVGERPVGTSWVTVGSAGASVHTAQTRVLLKIQLVGSGSVSVVNLPVYVEIAAGTATLNAVSCGYPNMSTSTATLGVSPGIVDAWIGDVTSAMMTNFSTKPNPPAVNIVNLGAIQVTGRAHATMANASPTNVTFSYGDIQGQTKKTVNTTSFTSSLTTSLLGDLQLGVQLGPLGLPIPGIGALVAGIIGGATGSIDTLLNSVLQTLGVGLGQADVWVTGIRCDGAVLVN</sequence>
<keyword evidence="6" id="KW-1185">Reference proteome</keyword>
<gene>
    <name evidence="5" type="ORF">HMPREF9696_02375</name>
</gene>
<evidence type="ECO:0000256" key="2">
    <source>
        <dbReference type="SAM" id="Phobius"/>
    </source>
</evidence>
<dbReference type="Proteomes" id="UP000001095">
    <property type="component" value="Unassembled WGS sequence"/>
</dbReference>
<keyword evidence="2" id="KW-0812">Transmembrane</keyword>
<comment type="caution">
    <text evidence="5">The sequence shown here is derived from an EMBL/GenBank/DDBJ whole genome shotgun (WGS) entry which is preliminary data.</text>
</comment>
<evidence type="ECO:0000259" key="4">
    <source>
        <dbReference type="Pfam" id="PF13400"/>
    </source>
</evidence>
<keyword evidence="2" id="KW-1133">Transmembrane helix</keyword>
<accession>K8P9P3</accession>
<reference evidence="5 6" key="1">
    <citation type="submission" date="2012-04" db="EMBL/GenBank/DDBJ databases">
        <title>The Genome Sequence of Afipia clevelandensis ATCC 49720.</title>
        <authorList>
            <consortium name="The Broad Institute Genome Sequencing Platform"/>
            <person name="Earl A."/>
            <person name="Ward D."/>
            <person name="Feldgarden M."/>
            <person name="Gevers D."/>
            <person name="Huys G."/>
            <person name="Walker B."/>
            <person name="Young S.K."/>
            <person name="Zeng Q."/>
            <person name="Gargeya S."/>
            <person name="Fitzgerald M."/>
            <person name="Haas B."/>
            <person name="Abouelleil A."/>
            <person name="Alvarado L."/>
            <person name="Arachchi H.M."/>
            <person name="Berlin A."/>
            <person name="Chapman S.B."/>
            <person name="Goldberg J."/>
            <person name="Griggs A."/>
            <person name="Gujja S."/>
            <person name="Hansen M."/>
            <person name="Howarth C."/>
            <person name="Imamovic A."/>
            <person name="Larimer J."/>
            <person name="McCowen C."/>
            <person name="Montmayeur A."/>
            <person name="Murphy C."/>
            <person name="Neiman D."/>
            <person name="Pearson M."/>
            <person name="Priest M."/>
            <person name="Roberts A."/>
            <person name="Saif S."/>
            <person name="Shea T."/>
            <person name="Sisk P."/>
            <person name="Sykes S."/>
            <person name="Wortman J."/>
            <person name="Nusbaum C."/>
            <person name="Birren B."/>
        </authorList>
    </citation>
    <scope>NUCLEOTIDE SEQUENCE [LARGE SCALE GENOMIC DNA]</scope>
    <source>
        <strain evidence="5 6">ATCC 49720</strain>
    </source>
</reference>
<proteinExistence type="predicted"/>
<evidence type="ECO:0000313" key="6">
    <source>
        <dbReference type="Proteomes" id="UP000001095"/>
    </source>
</evidence>
<dbReference type="EMBL" id="AGWY01000011">
    <property type="protein sequence ID" value="EKS35103.1"/>
    <property type="molecule type" value="Genomic_DNA"/>
</dbReference>
<evidence type="ECO:0000313" key="5">
    <source>
        <dbReference type="EMBL" id="EKS35103.1"/>
    </source>
</evidence>